<keyword evidence="3" id="KW-1185">Reference proteome</keyword>
<feature type="chain" id="PRO_5002707503" description="ATP/GTP-binding site motif A" evidence="1">
    <location>
        <begin position="25"/>
        <end position="273"/>
    </location>
</feature>
<accession>A7HWY3</accession>
<evidence type="ECO:0000256" key="1">
    <source>
        <dbReference type="SAM" id="SignalP"/>
    </source>
</evidence>
<evidence type="ECO:0008006" key="4">
    <source>
        <dbReference type="Google" id="ProtNLM"/>
    </source>
</evidence>
<dbReference type="eggNOG" id="ENOG502ZXPR">
    <property type="taxonomic scope" value="Bacteria"/>
</dbReference>
<gene>
    <name evidence="2" type="ordered locus">Plav_2808</name>
</gene>
<dbReference type="Proteomes" id="UP000006377">
    <property type="component" value="Chromosome"/>
</dbReference>
<keyword evidence="1" id="KW-0732">Signal</keyword>
<dbReference type="STRING" id="402881.Plav_2808"/>
<dbReference type="EMBL" id="CP000774">
    <property type="protein sequence ID" value="ABS64416.1"/>
    <property type="molecule type" value="Genomic_DNA"/>
</dbReference>
<evidence type="ECO:0000313" key="2">
    <source>
        <dbReference type="EMBL" id="ABS64416.1"/>
    </source>
</evidence>
<dbReference type="KEGG" id="pla:Plav_2808"/>
<dbReference type="AlphaFoldDB" id="A7HWY3"/>
<evidence type="ECO:0000313" key="3">
    <source>
        <dbReference type="Proteomes" id="UP000006377"/>
    </source>
</evidence>
<protein>
    <recommendedName>
        <fullName evidence="4">ATP/GTP-binding site motif A</fullName>
    </recommendedName>
</protein>
<reference evidence="2 3" key="1">
    <citation type="journal article" date="2011" name="Stand. Genomic Sci.">
        <title>Complete genome sequence of Parvibaculum lavamentivorans type strain (DS-1(T)).</title>
        <authorList>
            <person name="Schleheck D."/>
            <person name="Weiss M."/>
            <person name="Pitluck S."/>
            <person name="Bruce D."/>
            <person name="Land M.L."/>
            <person name="Han S."/>
            <person name="Saunders E."/>
            <person name="Tapia R."/>
            <person name="Detter C."/>
            <person name="Brettin T."/>
            <person name="Han J."/>
            <person name="Woyke T."/>
            <person name="Goodwin L."/>
            <person name="Pennacchio L."/>
            <person name="Nolan M."/>
            <person name="Cook A.M."/>
            <person name="Kjelleberg S."/>
            <person name="Thomas T."/>
        </authorList>
    </citation>
    <scope>NUCLEOTIDE SEQUENCE [LARGE SCALE GENOMIC DNA]</scope>
    <source>
        <strain evidence="3">DS-1 / DSM 13023 / NCIMB 13966</strain>
    </source>
</reference>
<organism evidence="2 3">
    <name type="scientific">Parvibaculum lavamentivorans (strain DS-1 / DSM 13023 / NCIMB 13966)</name>
    <dbReference type="NCBI Taxonomy" id="402881"/>
    <lineage>
        <taxon>Bacteria</taxon>
        <taxon>Pseudomonadati</taxon>
        <taxon>Pseudomonadota</taxon>
        <taxon>Alphaproteobacteria</taxon>
        <taxon>Hyphomicrobiales</taxon>
        <taxon>Parvibaculaceae</taxon>
        <taxon>Parvibaculum</taxon>
    </lineage>
</organism>
<dbReference type="HOGENOM" id="CLU_064490_0_0_5"/>
<sequence>MTRSLRIARFSAIFIIAGSMAAEAAPTLQMHRAVYDLTLGRTQPVSDITGIRGRMVVEWRGGPKCGGYTSLQRVVTHVTGVDDDSVSNDVRLSYWEAADGDQFTFTRTEYTNGQLTGQEEGSAERDKNGGSVRVFREGDEPLAMPGDVLFPIAYNLALIEKAQAGQRVFSRALFDGTEPGENPTTAFIGKPLSKQWVGEGVEVEGEGKSLSAMRPWPVRISYFDPADREGVPSFEMGYVLFPNGIAAELTLDYLDVQLKGRLSELTYFAPDSC</sequence>
<feature type="signal peptide" evidence="1">
    <location>
        <begin position="1"/>
        <end position="24"/>
    </location>
</feature>
<dbReference type="InterPro" id="IPR015000">
    <property type="entry name" value="EipB-like"/>
</dbReference>
<name>A7HWY3_PARL1</name>
<dbReference type="Pfam" id="PF08904">
    <property type="entry name" value="EipB_like"/>
    <property type="match status" value="1"/>
</dbReference>
<dbReference type="RefSeq" id="WP_012111731.1">
    <property type="nucleotide sequence ID" value="NC_009719.1"/>
</dbReference>
<proteinExistence type="predicted"/>